<evidence type="ECO:0000256" key="6">
    <source>
        <dbReference type="ARBA" id="ARBA00022763"/>
    </source>
</evidence>
<evidence type="ECO:0000256" key="3">
    <source>
        <dbReference type="ARBA" id="ARBA00022457"/>
    </source>
</evidence>
<keyword evidence="4" id="KW-0235">DNA replication</keyword>
<dbReference type="CDD" id="cd03425">
    <property type="entry name" value="NUDIX_MutT_NudA_like"/>
    <property type="match status" value="1"/>
</dbReference>
<keyword evidence="6" id="KW-0227">DNA damage</keyword>
<evidence type="ECO:0000256" key="2">
    <source>
        <dbReference type="ARBA" id="ARBA00005582"/>
    </source>
</evidence>
<proteinExistence type="inferred from homology"/>
<evidence type="ECO:0000256" key="8">
    <source>
        <dbReference type="ARBA" id="ARBA00022842"/>
    </source>
</evidence>
<dbReference type="InterPro" id="IPR029119">
    <property type="entry name" value="MutY_C"/>
</dbReference>
<evidence type="ECO:0000256" key="9">
    <source>
        <dbReference type="ARBA" id="ARBA00023204"/>
    </source>
</evidence>
<dbReference type="PANTHER" id="PTHR47707:SF1">
    <property type="entry name" value="NUDIX HYDROLASE FAMILY PROTEIN"/>
    <property type="match status" value="1"/>
</dbReference>
<evidence type="ECO:0000256" key="5">
    <source>
        <dbReference type="ARBA" id="ARBA00022723"/>
    </source>
</evidence>
<dbReference type="Pfam" id="PF14815">
    <property type="entry name" value="NUDIX_4"/>
    <property type="match status" value="1"/>
</dbReference>
<gene>
    <name evidence="13" type="ORF">ACFFJ8_34370</name>
</gene>
<dbReference type="PROSITE" id="PS51462">
    <property type="entry name" value="NUDIX"/>
    <property type="match status" value="1"/>
</dbReference>
<keyword evidence="3" id="KW-0515">Mutator protein</keyword>
<comment type="caution">
    <text evidence="13">The sequence shown here is derived from an EMBL/GenBank/DDBJ whole genome shotgun (WGS) entry which is preliminary data.</text>
</comment>
<organism evidence="13 14">
    <name type="scientific">Paenibacillus mendelii</name>
    <dbReference type="NCBI Taxonomy" id="206163"/>
    <lineage>
        <taxon>Bacteria</taxon>
        <taxon>Bacillati</taxon>
        <taxon>Bacillota</taxon>
        <taxon>Bacilli</taxon>
        <taxon>Bacillales</taxon>
        <taxon>Paenibacillaceae</taxon>
        <taxon>Paenibacillus</taxon>
    </lineage>
</organism>
<dbReference type="PROSITE" id="PS00893">
    <property type="entry name" value="NUDIX_BOX"/>
    <property type="match status" value="1"/>
</dbReference>
<keyword evidence="14" id="KW-1185">Reference proteome</keyword>
<dbReference type="InterPro" id="IPR020476">
    <property type="entry name" value="Nudix_hydrolase"/>
</dbReference>
<dbReference type="InterPro" id="IPR020084">
    <property type="entry name" value="NUDIX_hydrolase_CS"/>
</dbReference>
<dbReference type="InterPro" id="IPR015797">
    <property type="entry name" value="NUDIX_hydrolase-like_dom_sf"/>
</dbReference>
<evidence type="ECO:0000313" key="13">
    <source>
        <dbReference type="EMBL" id="MFC0396426.1"/>
    </source>
</evidence>
<feature type="domain" description="Nudix hydrolase" evidence="12">
    <location>
        <begin position="1"/>
        <end position="126"/>
    </location>
</feature>
<comment type="similarity">
    <text evidence="2">Belongs to the Nudix hydrolase family.</text>
</comment>
<name>A0ABV6JKJ0_9BACL</name>
<dbReference type="InterPro" id="IPR047127">
    <property type="entry name" value="MutT-like"/>
</dbReference>
<dbReference type="GO" id="GO:0016787">
    <property type="term" value="F:hydrolase activity"/>
    <property type="evidence" value="ECO:0007669"/>
    <property type="project" value="UniProtKB-KW"/>
</dbReference>
<dbReference type="Proteomes" id="UP001589818">
    <property type="component" value="Unassembled WGS sequence"/>
</dbReference>
<evidence type="ECO:0000256" key="10">
    <source>
        <dbReference type="ARBA" id="ARBA00035861"/>
    </source>
</evidence>
<keyword evidence="5" id="KW-0479">Metal-binding</keyword>
<dbReference type="PANTHER" id="PTHR47707">
    <property type="entry name" value="8-OXO-DGTP DIPHOSPHATASE"/>
    <property type="match status" value="1"/>
</dbReference>
<dbReference type="Gene3D" id="3.90.79.10">
    <property type="entry name" value="Nucleoside Triphosphate Pyrophosphohydrolase"/>
    <property type="match status" value="1"/>
</dbReference>
<comment type="cofactor">
    <cofactor evidence="1">
        <name>Mg(2+)</name>
        <dbReference type="ChEBI" id="CHEBI:18420"/>
    </cofactor>
</comment>
<sequence length="130" mass="15030">MIKVAAAIIEDEQGRLLIARRREGKSQAGLWEFPGGKLEGEESVQECLRRELMEEMNIDIEPYALFGANDHWYGEIHIHLIAYKATYVSGEIVLSDHDDYRWITPDSFADFEFAPADIKFVKMLEQERIP</sequence>
<comment type="catalytic activity">
    <reaction evidence="10">
        <text>8-oxo-dGTP + H2O = 8-oxo-dGMP + diphosphate + H(+)</text>
        <dbReference type="Rhea" id="RHEA:31575"/>
        <dbReference type="ChEBI" id="CHEBI:15377"/>
        <dbReference type="ChEBI" id="CHEBI:15378"/>
        <dbReference type="ChEBI" id="CHEBI:33019"/>
        <dbReference type="ChEBI" id="CHEBI:63224"/>
        <dbReference type="ChEBI" id="CHEBI:77896"/>
        <dbReference type="EC" id="3.6.1.55"/>
    </reaction>
</comment>
<dbReference type="InterPro" id="IPR000086">
    <property type="entry name" value="NUDIX_hydrolase_dom"/>
</dbReference>
<evidence type="ECO:0000256" key="1">
    <source>
        <dbReference type="ARBA" id="ARBA00001946"/>
    </source>
</evidence>
<dbReference type="SUPFAM" id="SSF55811">
    <property type="entry name" value="Nudix"/>
    <property type="match status" value="1"/>
</dbReference>
<dbReference type="EMBL" id="JBHLVF010000059">
    <property type="protein sequence ID" value="MFC0396426.1"/>
    <property type="molecule type" value="Genomic_DNA"/>
</dbReference>
<keyword evidence="7 13" id="KW-0378">Hydrolase</keyword>
<accession>A0ABV6JKJ0</accession>
<protein>
    <recommendedName>
        <fullName evidence="11">8-oxo-dGTP diphosphatase</fullName>
        <ecNumber evidence="11">3.6.1.55</ecNumber>
    </recommendedName>
</protein>
<reference evidence="13 14" key="1">
    <citation type="submission" date="2024-09" db="EMBL/GenBank/DDBJ databases">
        <authorList>
            <person name="Sun Q."/>
            <person name="Mori K."/>
        </authorList>
    </citation>
    <scope>NUCLEOTIDE SEQUENCE [LARGE SCALE GENOMIC DNA]</scope>
    <source>
        <strain evidence="13 14">CCM 4839</strain>
    </source>
</reference>
<evidence type="ECO:0000256" key="4">
    <source>
        <dbReference type="ARBA" id="ARBA00022705"/>
    </source>
</evidence>
<dbReference type="EC" id="3.6.1.55" evidence="11"/>
<evidence type="ECO:0000256" key="7">
    <source>
        <dbReference type="ARBA" id="ARBA00022801"/>
    </source>
</evidence>
<dbReference type="PRINTS" id="PR00502">
    <property type="entry name" value="NUDIXFAMILY"/>
</dbReference>
<evidence type="ECO:0000256" key="11">
    <source>
        <dbReference type="ARBA" id="ARBA00038905"/>
    </source>
</evidence>
<evidence type="ECO:0000313" key="14">
    <source>
        <dbReference type="Proteomes" id="UP001589818"/>
    </source>
</evidence>
<dbReference type="RefSeq" id="WP_204821953.1">
    <property type="nucleotide sequence ID" value="NZ_JANHOF010000017.1"/>
</dbReference>
<keyword evidence="9" id="KW-0234">DNA repair</keyword>
<keyword evidence="8" id="KW-0460">Magnesium</keyword>
<evidence type="ECO:0000259" key="12">
    <source>
        <dbReference type="PROSITE" id="PS51462"/>
    </source>
</evidence>